<accession>A0A2G8JT34</accession>
<keyword evidence="1" id="KW-0732">Signal</keyword>
<comment type="caution">
    <text evidence="2">The sequence shown here is derived from an EMBL/GenBank/DDBJ whole genome shotgun (WGS) entry which is preliminary data.</text>
</comment>
<dbReference type="STRING" id="307972.A0A2G8JT34"/>
<reference evidence="2 3" key="1">
    <citation type="journal article" date="2017" name="PLoS Biol.">
        <title>The sea cucumber genome provides insights into morphological evolution and visceral regeneration.</title>
        <authorList>
            <person name="Zhang X."/>
            <person name="Sun L."/>
            <person name="Yuan J."/>
            <person name="Sun Y."/>
            <person name="Gao Y."/>
            <person name="Zhang L."/>
            <person name="Li S."/>
            <person name="Dai H."/>
            <person name="Hamel J.F."/>
            <person name="Liu C."/>
            <person name="Yu Y."/>
            <person name="Liu S."/>
            <person name="Lin W."/>
            <person name="Guo K."/>
            <person name="Jin S."/>
            <person name="Xu P."/>
            <person name="Storey K.B."/>
            <person name="Huan P."/>
            <person name="Zhang T."/>
            <person name="Zhou Y."/>
            <person name="Zhang J."/>
            <person name="Lin C."/>
            <person name="Li X."/>
            <person name="Xing L."/>
            <person name="Huo D."/>
            <person name="Sun M."/>
            <person name="Wang L."/>
            <person name="Mercier A."/>
            <person name="Li F."/>
            <person name="Yang H."/>
            <person name="Xiang J."/>
        </authorList>
    </citation>
    <scope>NUCLEOTIDE SEQUENCE [LARGE SCALE GENOMIC DNA]</scope>
    <source>
        <strain evidence="2">Shaxun</strain>
        <tissue evidence="2">Muscle</tissue>
    </source>
</reference>
<protein>
    <submittedName>
        <fullName evidence="2">Putative 3-keto-steroid reductase</fullName>
    </submittedName>
</protein>
<dbReference type="GO" id="GO:0005789">
    <property type="term" value="C:endoplasmic reticulum membrane"/>
    <property type="evidence" value="ECO:0007669"/>
    <property type="project" value="TreeGrafter"/>
</dbReference>
<dbReference type="InterPro" id="IPR036291">
    <property type="entry name" value="NAD(P)-bd_dom_sf"/>
</dbReference>
<gene>
    <name evidence="2" type="ORF">BSL78_24241</name>
</gene>
<dbReference type="InterPro" id="IPR002347">
    <property type="entry name" value="SDR_fam"/>
</dbReference>
<evidence type="ECO:0000313" key="2">
    <source>
        <dbReference type="EMBL" id="PIK38921.1"/>
    </source>
</evidence>
<evidence type="ECO:0000256" key="1">
    <source>
        <dbReference type="SAM" id="SignalP"/>
    </source>
</evidence>
<dbReference type="Gene3D" id="3.40.50.720">
    <property type="entry name" value="NAD(P)-binding Rossmann-like Domain"/>
    <property type="match status" value="1"/>
</dbReference>
<dbReference type="PANTHER" id="PTHR44442">
    <property type="entry name" value="3-KETO-STEROID REDUCTASE"/>
    <property type="match status" value="1"/>
</dbReference>
<keyword evidence="3" id="KW-1185">Reference proteome</keyword>
<dbReference type="InterPro" id="IPR052834">
    <property type="entry name" value="3KSR/17beta-HSD"/>
</dbReference>
<dbReference type="OrthoDB" id="9989144at2759"/>
<dbReference type="GO" id="GO:0006695">
    <property type="term" value="P:cholesterol biosynthetic process"/>
    <property type="evidence" value="ECO:0007669"/>
    <property type="project" value="TreeGrafter"/>
</dbReference>
<dbReference type="SUPFAM" id="SSF51735">
    <property type="entry name" value="NAD(P)-binding Rossmann-fold domains"/>
    <property type="match status" value="1"/>
</dbReference>
<dbReference type="EMBL" id="MRZV01001300">
    <property type="protein sequence ID" value="PIK38921.1"/>
    <property type="molecule type" value="Genomic_DNA"/>
</dbReference>
<dbReference type="Pfam" id="PF00106">
    <property type="entry name" value="adh_short"/>
    <property type="match status" value="2"/>
</dbReference>
<evidence type="ECO:0000313" key="3">
    <source>
        <dbReference type="Proteomes" id="UP000230750"/>
    </source>
</evidence>
<feature type="chain" id="PRO_5013587139" evidence="1">
    <location>
        <begin position="30"/>
        <end position="320"/>
    </location>
</feature>
<dbReference type="AlphaFoldDB" id="A0A2G8JT34"/>
<dbReference type="GO" id="GO:0000253">
    <property type="term" value="F:3-beta-hydroxysteroid 3-dehydrogenase (NADP+) activity"/>
    <property type="evidence" value="ECO:0007669"/>
    <property type="project" value="TreeGrafter"/>
</dbReference>
<name>A0A2G8JT34_STIJA</name>
<feature type="signal peptide" evidence="1">
    <location>
        <begin position="1"/>
        <end position="29"/>
    </location>
</feature>
<dbReference type="PANTHER" id="PTHR44442:SF1">
    <property type="entry name" value="3-KETO-STEROID REDUCTASE_17-BETA-HYDROXYSTEROID DEHYDROGENASE 7"/>
    <property type="match status" value="1"/>
</dbReference>
<proteinExistence type="predicted"/>
<organism evidence="2 3">
    <name type="scientific">Stichopus japonicus</name>
    <name type="common">Sea cucumber</name>
    <dbReference type="NCBI Taxonomy" id="307972"/>
    <lineage>
        <taxon>Eukaryota</taxon>
        <taxon>Metazoa</taxon>
        <taxon>Echinodermata</taxon>
        <taxon>Eleutherozoa</taxon>
        <taxon>Echinozoa</taxon>
        <taxon>Holothuroidea</taxon>
        <taxon>Aspidochirotacea</taxon>
        <taxon>Aspidochirotida</taxon>
        <taxon>Stichopodidae</taxon>
        <taxon>Apostichopus</taxon>
    </lineage>
</organism>
<sequence length="320" mass="35791">MSQAPSKGVGLALAQRLLSLEIYLTICLACRNVSKAEVAKEKLKVDFPAAVVDIVQLDTSSVSSVNRAAKELQKRYSSIDYLYLNAGTMPSTSIDWSHLPWLLFHPSYIRDAVSTGEGLIQMVDSDTEDGLKLIFATNLYGHFHLVKKLENILCSSRSQIVWTSSSNARKKHFNLNDLQHKNGAQPYSSSKYAINLLSIAVNKKLGDRGVRSHVISPGFSVTAMTTPLLSDLLWTLLYPIFILLRLIAPTMCVTPWNSAEALVWFYVSDGKYINPEKLHTSCTSVFGKNYIMPEKIEFSPDEPSQLYQELEALQARLEKK</sequence>
<dbReference type="PRINTS" id="PR00081">
    <property type="entry name" value="GDHRDH"/>
</dbReference>
<dbReference type="Proteomes" id="UP000230750">
    <property type="component" value="Unassembled WGS sequence"/>
</dbReference>